<name>A0A8W7PM02_ANOCL</name>
<feature type="signal peptide" evidence="2">
    <location>
        <begin position="1"/>
        <end position="22"/>
    </location>
</feature>
<dbReference type="Proteomes" id="UP000075882">
    <property type="component" value="Unassembled WGS sequence"/>
</dbReference>
<evidence type="ECO:0000256" key="2">
    <source>
        <dbReference type="SAM" id="SignalP"/>
    </source>
</evidence>
<proteinExistence type="predicted"/>
<evidence type="ECO:0000256" key="1">
    <source>
        <dbReference type="SAM" id="Phobius"/>
    </source>
</evidence>
<keyword evidence="2" id="KW-0732">Signal</keyword>
<protein>
    <recommendedName>
        <fullName evidence="4">Secreted peptide</fullName>
    </recommendedName>
</protein>
<keyword evidence="1" id="KW-1133">Transmembrane helix</keyword>
<dbReference type="AlphaFoldDB" id="A0A8W7PM02"/>
<feature type="chain" id="PRO_5036468856" description="Secreted peptide" evidence="2">
    <location>
        <begin position="23"/>
        <end position="127"/>
    </location>
</feature>
<reference evidence="3" key="1">
    <citation type="submission" date="2022-08" db="UniProtKB">
        <authorList>
            <consortium name="EnsemblMetazoa"/>
        </authorList>
    </citation>
    <scope>IDENTIFICATION</scope>
</reference>
<evidence type="ECO:0000313" key="3">
    <source>
        <dbReference type="EnsemblMetazoa" id="ACOM034238-PA.1"/>
    </source>
</evidence>
<dbReference type="EnsemblMetazoa" id="ACOM034238-RA">
    <property type="protein sequence ID" value="ACOM034238-PA.1"/>
    <property type="gene ID" value="ACOM034238"/>
</dbReference>
<feature type="transmembrane region" description="Helical" evidence="1">
    <location>
        <begin position="38"/>
        <end position="60"/>
    </location>
</feature>
<sequence>MIARPFTFLSLTIPITVPLVLTLPIPSTIPFPISARRFSITVAFARIAALAIVGIAHVTTARSSRTHAGRHTFRSIVIHQVRIVLSLVQFRPVRLTQIARIHRIVVALLLPRRVSIRAGRCSTAEIV</sequence>
<keyword evidence="1" id="KW-0472">Membrane</keyword>
<organism evidence="3">
    <name type="scientific">Anopheles coluzzii</name>
    <name type="common">African malaria mosquito</name>
    <dbReference type="NCBI Taxonomy" id="1518534"/>
    <lineage>
        <taxon>Eukaryota</taxon>
        <taxon>Metazoa</taxon>
        <taxon>Ecdysozoa</taxon>
        <taxon>Arthropoda</taxon>
        <taxon>Hexapoda</taxon>
        <taxon>Insecta</taxon>
        <taxon>Pterygota</taxon>
        <taxon>Neoptera</taxon>
        <taxon>Endopterygota</taxon>
        <taxon>Diptera</taxon>
        <taxon>Nematocera</taxon>
        <taxon>Culicoidea</taxon>
        <taxon>Culicidae</taxon>
        <taxon>Anophelinae</taxon>
        <taxon>Anopheles</taxon>
    </lineage>
</organism>
<keyword evidence="1" id="KW-0812">Transmembrane</keyword>
<accession>A0A8W7PM02</accession>
<evidence type="ECO:0008006" key="4">
    <source>
        <dbReference type="Google" id="ProtNLM"/>
    </source>
</evidence>